<dbReference type="InterPro" id="IPR045584">
    <property type="entry name" value="Pilin-like"/>
</dbReference>
<comment type="caution">
    <text evidence="2">The sequence shown here is derived from an EMBL/GenBank/DDBJ whole genome shotgun (WGS) entry which is preliminary data.</text>
</comment>
<dbReference type="STRING" id="1817832.A3J48_00965"/>
<keyword evidence="1" id="KW-0812">Transmembrane</keyword>
<evidence type="ECO:0008006" key="4">
    <source>
        <dbReference type="Google" id="ProtNLM"/>
    </source>
</evidence>
<dbReference type="InterPro" id="IPR012902">
    <property type="entry name" value="N_methyl_site"/>
</dbReference>
<name>A0A1F5P851_9BACT</name>
<reference evidence="2 3" key="1">
    <citation type="journal article" date="2016" name="Nat. Commun.">
        <title>Thousands of microbial genomes shed light on interconnected biogeochemical processes in an aquifer system.</title>
        <authorList>
            <person name="Anantharaman K."/>
            <person name="Brown C.T."/>
            <person name="Hug L.A."/>
            <person name="Sharon I."/>
            <person name="Castelle C.J."/>
            <person name="Probst A.J."/>
            <person name="Thomas B.C."/>
            <person name="Singh A."/>
            <person name="Wilkins M.J."/>
            <person name="Karaoz U."/>
            <person name="Brodie E.L."/>
            <person name="Williams K.H."/>
            <person name="Hubbard S.S."/>
            <person name="Banfield J.F."/>
        </authorList>
    </citation>
    <scope>NUCLEOTIDE SEQUENCE [LARGE SCALE GENOMIC DNA]</scope>
</reference>
<dbReference type="Proteomes" id="UP000176786">
    <property type="component" value="Unassembled WGS sequence"/>
</dbReference>
<protein>
    <recommendedName>
        <fullName evidence="4">General secretion pathway GspH domain-containing protein</fullName>
    </recommendedName>
</protein>
<dbReference type="NCBIfam" id="TIGR02532">
    <property type="entry name" value="IV_pilin_GFxxxE"/>
    <property type="match status" value="1"/>
</dbReference>
<sequence length="153" mass="16258">MGLLLEKSSGLTLLELLLTVAILAVISGVGFGYYHNYTKSVQLEASFKTMVSDLKNAQNRAMTGEDGLKWGVHFANGTDDYYELFSTASNYASGTVKSAVYLPAGIAFSDPVESGSEDIIFNKINGTTTTADITVTAYGQSKTVNVSAVGSIY</sequence>
<organism evidence="2 3">
    <name type="scientific">Candidatus Doudnabacteria bacterium RIFCSPHIGHO2_02_FULL_46_11</name>
    <dbReference type="NCBI Taxonomy" id="1817832"/>
    <lineage>
        <taxon>Bacteria</taxon>
        <taxon>Candidatus Doudnaibacteriota</taxon>
    </lineage>
</organism>
<keyword evidence="1" id="KW-1133">Transmembrane helix</keyword>
<proteinExistence type="predicted"/>
<dbReference type="Gene3D" id="3.30.700.10">
    <property type="entry name" value="Glycoprotein, Type 4 Pilin"/>
    <property type="match status" value="1"/>
</dbReference>
<dbReference type="Pfam" id="PF07963">
    <property type="entry name" value="N_methyl"/>
    <property type="match status" value="1"/>
</dbReference>
<evidence type="ECO:0000256" key="1">
    <source>
        <dbReference type="SAM" id="Phobius"/>
    </source>
</evidence>
<feature type="transmembrane region" description="Helical" evidence="1">
    <location>
        <begin position="12"/>
        <end position="34"/>
    </location>
</feature>
<evidence type="ECO:0000313" key="2">
    <source>
        <dbReference type="EMBL" id="OGE85892.1"/>
    </source>
</evidence>
<dbReference type="SUPFAM" id="SSF54523">
    <property type="entry name" value="Pili subunits"/>
    <property type="match status" value="1"/>
</dbReference>
<dbReference type="EMBL" id="MFES01000020">
    <property type="protein sequence ID" value="OGE85892.1"/>
    <property type="molecule type" value="Genomic_DNA"/>
</dbReference>
<dbReference type="AlphaFoldDB" id="A0A1F5P851"/>
<gene>
    <name evidence="2" type="ORF">A3J48_00965</name>
</gene>
<accession>A0A1F5P851</accession>
<evidence type="ECO:0000313" key="3">
    <source>
        <dbReference type="Proteomes" id="UP000176786"/>
    </source>
</evidence>
<keyword evidence="1" id="KW-0472">Membrane</keyword>